<proteinExistence type="predicted"/>
<dbReference type="SMART" id="SM00100">
    <property type="entry name" value="cNMP"/>
    <property type="match status" value="1"/>
</dbReference>
<dbReference type="CDD" id="cd00038">
    <property type="entry name" value="CAP_ED"/>
    <property type="match status" value="1"/>
</dbReference>
<dbReference type="InterPro" id="IPR014710">
    <property type="entry name" value="RmlC-like_jellyroll"/>
</dbReference>
<dbReference type="PROSITE" id="PS50042">
    <property type="entry name" value="CNMP_BINDING_3"/>
    <property type="match status" value="1"/>
</dbReference>
<dbReference type="Gene3D" id="2.60.120.10">
    <property type="entry name" value="Jelly Rolls"/>
    <property type="match status" value="1"/>
</dbReference>
<protein>
    <submittedName>
        <fullName evidence="2">Crp/Fnr family transcriptional regulator</fullName>
    </submittedName>
</protein>
<comment type="caution">
    <text evidence="2">The sequence shown here is derived from an EMBL/GenBank/DDBJ whole genome shotgun (WGS) entry which is preliminary data.</text>
</comment>
<feature type="domain" description="Cyclic nucleotide-binding" evidence="1">
    <location>
        <begin position="16"/>
        <end position="133"/>
    </location>
</feature>
<dbReference type="RefSeq" id="WP_119668208.1">
    <property type="nucleotide sequence ID" value="NZ_QXED01000003.1"/>
</dbReference>
<evidence type="ECO:0000259" key="1">
    <source>
        <dbReference type="PROSITE" id="PS50042"/>
    </source>
</evidence>
<dbReference type="SUPFAM" id="SSF51206">
    <property type="entry name" value="cAMP-binding domain-like"/>
    <property type="match status" value="1"/>
</dbReference>
<gene>
    <name evidence="2" type="ORF">DYU11_13595</name>
</gene>
<reference evidence="2 3" key="1">
    <citation type="submission" date="2018-08" db="EMBL/GenBank/DDBJ databases">
        <title>Fibrisoma montanum sp. nov., isolated from Danxia mountain soil.</title>
        <authorList>
            <person name="Huang Y."/>
        </authorList>
    </citation>
    <scope>NUCLEOTIDE SEQUENCE [LARGE SCALE GENOMIC DNA]</scope>
    <source>
        <strain evidence="2 3">HYT19</strain>
    </source>
</reference>
<evidence type="ECO:0000313" key="2">
    <source>
        <dbReference type="EMBL" id="RIV23992.1"/>
    </source>
</evidence>
<dbReference type="Proteomes" id="UP000283523">
    <property type="component" value="Unassembled WGS sequence"/>
</dbReference>
<dbReference type="Pfam" id="PF00027">
    <property type="entry name" value="cNMP_binding"/>
    <property type="match status" value="1"/>
</dbReference>
<dbReference type="EMBL" id="QXED01000003">
    <property type="protein sequence ID" value="RIV23992.1"/>
    <property type="molecule type" value="Genomic_DNA"/>
</dbReference>
<organism evidence="2 3">
    <name type="scientific">Fibrisoma montanum</name>
    <dbReference type="NCBI Taxonomy" id="2305895"/>
    <lineage>
        <taxon>Bacteria</taxon>
        <taxon>Pseudomonadati</taxon>
        <taxon>Bacteroidota</taxon>
        <taxon>Cytophagia</taxon>
        <taxon>Cytophagales</taxon>
        <taxon>Spirosomataceae</taxon>
        <taxon>Fibrisoma</taxon>
    </lineage>
</organism>
<accession>A0A418MC82</accession>
<dbReference type="InterPro" id="IPR018490">
    <property type="entry name" value="cNMP-bd_dom_sf"/>
</dbReference>
<dbReference type="AlphaFoldDB" id="A0A418MC82"/>
<sequence length="194" mass="22459">MDKEPLIQFIEQTLPIPRATVERIADQFEDGVFAKNEYFVRAGKVSNDYLFLTDGVMRAFTLDTDGNEVTTGFYAKNRVVFEVSSFFMRRISDENIQALTDCRGFILTFDKLNQLFHAMPEFREFGRAMLAREFAAFKQRTLALINQSAEERYADLIRTNREVFQSAQLKQIASYLGITDTSLSRIRREYAKKG</sequence>
<evidence type="ECO:0000313" key="3">
    <source>
        <dbReference type="Proteomes" id="UP000283523"/>
    </source>
</evidence>
<dbReference type="InterPro" id="IPR000595">
    <property type="entry name" value="cNMP-bd_dom"/>
</dbReference>
<name>A0A418MC82_9BACT</name>
<keyword evidence="3" id="KW-1185">Reference proteome</keyword>
<dbReference type="OrthoDB" id="1044733at2"/>